<reference evidence="2 3" key="1">
    <citation type="submission" date="2017-04" db="EMBL/GenBank/DDBJ databases">
        <title>Complete genome sequence of the Campylobacter cuniculorum type strain LMG24588.</title>
        <authorList>
            <person name="Miller W.G."/>
            <person name="Yee E."/>
            <person name="Revez J."/>
            <person name="Bono J.L."/>
            <person name="Rossi M."/>
        </authorList>
    </citation>
    <scope>NUCLEOTIDE SEQUENCE [LARGE SCALE GENOMIC DNA]</scope>
    <source>
        <strain evidence="2 3">LMG 24588</strain>
    </source>
</reference>
<dbReference type="AlphaFoldDB" id="A0A1W6BXN8"/>
<dbReference type="EMBL" id="CP020867">
    <property type="protein sequence ID" value="ARJ56828.1"/>
    <property type="molecule type" value="Genomic_DNA"/>
</dbReference>
<name>A0A1W6BXN8_9BACT</name>
<feature type="coiled-coil region" evidence="1">
    <location>
        <begin position="52"/>
        <end position="86"/>
    </location>
</feature>
<evidence type="ECO:0000313" key="2">
    <source>
        <dbReference type="EMBL" id="ARJ56828.1"/>
    </source>
</evidence>
<dbReference type="STRING" id="1121267.CCUN_1235"/>
<accession>A0A1W6BXN8</accession>
<organism evidence="2 3">
    <name type="scientific">Campylobacter cuniculorum DSM 23162 = LMG 24588</name>
    <dbReference type="NCBI Taxonomy" id="1121267"/>
    <lineage>
        <taxon>Bacteria</taxon>
        <taxon>Pseudomonadati</taxon>
        <taxon>Campylobacterota</taxon>
        <taxon>Epsilonproteobacteria</taxon>
        <taxon>Campylobacterales</taxon>
        <taxon>Campylobacteraceae</taxon>
        <taxon>Campylobacter</taxon>
    </lineage>
</organism>
<dbReference type="KEGG" id="ccun:CCUN_1235"/>
<dbReference type="Proteomes" id="UP000192902">
    <property type="component" value="Chromosome"/>
</dbReference>
<proteinExistence type="predicted"/>
<sequence length="115" mass="13423">MNKIYKYSLFIFLLLGIIQQSYACGGCRDSYLGNELSNEAKNFYHQGEDAIFQSIEELNELLENEILKAEQEALKENKILLKLEQNINLKMKNENFLLKISNQIQNIINHIKTLQ</sequence>
<keyword evidence="1" id="KW-0175">Coiled coil</keyword>
<evidence type="ECO:0000256" key="1">
    <source>
        <dbReference type="SAM" id="Coils"/>
    </source>
</evidence>
<gene>
    <name evidence="2" type="ORF">CCUN_1235</name>
</gene>
<evidence type="ECO:0000313" key="3">
    <source>
        <dbReference type="Proteomes" id="UP000192902"/>
    </source>
</evidence>
<dbReference type="RefSeq" id="WP_027305412.1">
    <property type="nucleotide sequence ID" value="NZ_CP020867.1"/>
</dbReference>
<protein>
    <submittedName>
        <fullName evidence="2">Uncharacterized protein</fullName>
    </submittedName>
</protein>